<keyword evidence="6" id="KW-1185">Reference proteome</keyword>
<evidence type="ECO:0000256" key="2">
    <source>
        <dbReference type="ARBA" id="ARBA00022741"/>
    </source>
</evidence>
<evidence type="ECO:0000313" key="5">
    <source>
        <dbReference type="EMBL" id="MBC2889828.1"/>
    </source>
</evidence>
<dbReference type="SUPFAM" id="SSF52540">
    <property type="entry name" value="P-loop containing nucleoside triphosphate hydrolases"/>
    <property type="match status" value="1"/>
</dbReference>
<evidence type="ECO:0000259" key="4">
    <source>
        <dbReference type="PROSITE" id="PS50893"/>
    </source>
</evidence>
<evidence type="ECO:0000256" key="3">
    <source>
        <dbReference type="ARBA" id="ARBA00022840"/>
    </source>
</evidence>
<dbReference type="PANTHER" id="PTHR42788:SF13">
    <property type="entry name" value="ALIPHATIC SULFONATES IMPORT ATP-BINDING PROTEIN SSUB"/>
    <property type="match status" value="1"/>
</dbReference>
<dbReference type="GO" id="GO:0005524">
    <property type="term" value="F:ATP binding"/>
    <property type="evidence" value="ECO:0007669"/>
    <property type="project" value="UniProtKB-KW"/>
</dbReference>
<gene>
    <name evidence="5" type="ORF">H7313_10825</name>
</gene>
<dbReference type="InterPro" id="IPR003439">
    <property type="entry name" value="ABC_transporter-like_ATP-bd"/>
</dbReference>
<dbReference type="Gene3D" id="3.40.50.300">
    <property type="entry name" value="P-loop containing nucleotide triphosphate hydrolases"/>
    <property type="match status" value="1"/>
</dbReference>
<sequence>MGKIDIENVSFVYEDVAEAGKTRACTVPSDRALRDVTLEVPDGQFLCVIGHSGSGKTTLLRLIAGLSRPTAGVLRIDGAPVEGPGLDRAVVFQNYALFPWMSALRNVEFGVEQANKELRRGLSKAQVASVAREYLDRVGMGAAADKYPYQLSGGMRQRVAIARALAMDAEILLFDEPFGALDVKTRCSLQKLVDSLWRSGERRKTVVFVTHDINEAILLADRVVFMRRGEIVADRAVDVPRTRSSTIFASDPCAMALKDELTELFYLDGDEDEDGFGAPDAEGVFGALAGEAGLV</sequence>
<dbReference type="Pfam" id="PF00005">
    <property type="entry name" value="ABC_tran"/>
    <property type="match status" value="1"/>
</dbReference>
<evidence type="ECO:0000256" key="1">
    <source>
        <dbReference type="ARBA" id="ARBA00022448"/>
    </source>
</evidence>
<comment type="caution">
    <text evidence="5">The sequence shown here is derived from an EMBL/GenBank/DDBJ whole genome shotgun (WGS) entry which is preliminary data.</text>
</comment>
<dbReference type="SMART" id="SM00382">
    <property type="entry name" value="AAA"/>
    <property type="match status" value="1"/>
</dbReference>
<feature type="domain" description="ABC transporter" evidence="4">
    <location>
        <begin position="4"/>
        <end position="253"/>
    </location>
</feature>
<accession>A0A842JJ20</accession>
<dbReference type="PANTHER" id="PTHR42788">
    <property type="entry name" value="TAURINE IMPORT ATP-BINDING PROTEIN-RELATED"/>
    <property type="match status" value="1"/>
</dbReference>
<keyword evidence="3 5" id="KW-0067">ATP-binding</keyword>
<keyword evidence="2" id="KW-0547">Nucleotide-binding</keyword>
<name>A0A842JJ20_9ACTN</name>
<dbReference type="InterPro" id="IPR017871">
    <property type="entry name" value="ABC_transporter-like_CS"/>
</dbReference>
<dbReference type="InterPro" id="IPR027417">
    <property type="entry name" value="P-loop_NTPase"/>
</dbReference>
<dbReference type="PROSITE" id="PS00211">
    <property type="entry name" value="ABC_TRANSPORTER_1"/>
    <property type="match status" value="1"/>
</dbReference>
<keyword evidence="1" id="KW-0813">Transport</keyword>
<evidence type="ECO:0000313" key="6">
    <source>
        <dbReference type="Proteomes" id="UP000587396"/>
    </source>
</evidence>
<reference evidence="5 6" key="1">
    <citation type="submission" date="2020-08" db="EMBL/GenBank/DDBJ databases">
        <authorList>
            <person name="Liu C."/>
            <person name="Sun Q."/>
        </authorList>
    </citation>
    <scope>NUCLEOTIDE SEQUENCE [LARGE SCALE GENOMIC DNA]</scope>
    <source>
        <strain evidence="5 6">N22</strain>
    </source>
</reference>
<dbReference type="EMBL" id="JACMSE010000008">
    <property type="protein sequence ID" value="MBC2889828.1"/>
    <property type="molecule type" value="Genomic_DNA"/>
</dbReference>
<protein>
    <submittedName>
        <fullName evidence="5">ABC transporter ATP-binding protein</fullName>
    </submittedName>
</protein>
<dbReference type="PROSITE" id="PS50893">
    <property type="entry name" value="ABC_TRANSPORTER_2"/>
    <property type="match status" value="1"/>
</dbReference>
<dbReference type="CDD" id="cd03293">
    <property type="entry name" value="ABC_NrtD_SsuB_transporters"/>
    <property type="match status" value="1"/>
</dbReference>
<dbReference type="AlphaFoldDB" id="A0A842JJ20"/>
<proteinExistence type="predicted"/>
<organism evidence="5 6">
    <name type="scientific">Gordonibacter massiliensis</name>
    <name type="common">ex Traore et al. 2017</name>
    <dbReference type="NCBI Taxonomy" id="1841863"/>
    <lineage>
        <taxon>Bacteria</taxon>
        <taxon>Bacillati</taxon>
        <taxon>Actinomycetota</taxon>
        <taxon>Coriobacteriia</taxon>
        <taxon>Eggerthellales</taxon>
        <taxon>Eggerthellaceae</taxon>
        <taxon>Gordonibacter</taxon>
    </lineage>
</organism>
<dbReference type="GO" id="GO:0016887">
    <property type="term" value="F:ATP hydrolysis activity"/>
    <property type="evidence" value="ECO:0007669"/>
    <property type="project" value="InterPro"/>
</dbReference>
<dbReference type="InterPro" id="IPR003593">
    <property type="entry name" value="AAA+_ATPase"/>
</dbReference>
<dbReference type="Proteomes" id="UP000587396">
    <property type="component" value="Unassembled WGS sequence"/>
</dbReference>
<dbReference type="InterPro" id="IPR050166">
    <property type="entry name" value="ABC_transporter_ATP-bind"/>
</dbReference>
<dbReference type="RefSeq" id="WP_185905607.1">
    <property type="nucleotide sequence ID" value="NZ_JACMSE010000008.1"/>
</dbReference>